<dbReference type="RefSeq" id="XP_011290695.1">
    <property type="nucleotide sequence ID" value="XM_011292393.2"/>
</dbReference>
<sequence length="5359" mass="588469">MFKFPLKRHHNHSSNHHSNTKSATSLSNEGFIFIRCGHNHLNSANSNNSNNNIGNSIITENSYNNNSSNGSKISSNNSTNITDISNADSSPYPNKKYIAKSTVQSSWRPQLPLPKELQLSNENISELQQPPQEPSHPYQQLQLQQQQHQQKQNNFYPHQQQQYDVNDLDEIQIIESDMDRFHMSSKKDPSLNGSQLSNASHNNNSNSKKWSFGRFFRRNKKEIESESSSEDDRKAGFSPAHKYPRSSSAATSTPNKKSKSKAAANSSAANRNSRAGGFDHIVVSPISGNSSSTVTSPVIGHIDNEFFLPVETVSPMGSQEPFYQNQTQRLHHSQQYLSHAPQTQQQLLSKSAHSLDRRASRAKQRSAAMAAGHSPQVVPGSSSEEELISLNSSTFSKYRSDESIHSGGQGHNGSGMSRKSRAARNERYYKRLSRDGEVSHGQVPVMLAQQPTQRWKTQPVPLSIYQPPSTARQHPEPQLRSSVDNASISKLRNTSSLQHMAPYVQWNPQQLQQRAQQQQPSKNLQNSVNEAKRSISYDSHIHLQNINGRMQTKPLPPPPPPRDPLRRVNVGSGHLQEGSSSDLRPISYAFDQTGVPVLPASGLSGRCVSDDKIWAQHQPQYQSIRSLNISANQGNQSGVQPQNRRFITRADRDAHPGKKSLPNGLDFHYVADATPRSRKPIHMLEAGNKTAPYGDEGEEQPPSSGILRTTKSGLPTSPTKVNATEFWKRMDGSSQNLVTPTPAPRGRDVQRSSVDSTAGINMKPRSVSSSRLSEMRAYPMPMYSEVYKPNKTKTSPQPRAASPHPHQGQDEVDGVVCGSLRIKPAQDNSSSNYVEIRNKDMPKSHSMPDHYHRRSGELSVAPNKYEEYVNERREQHQNAPQPPQRKLVGVPNIPQLSFPRKKPANLEEAINELEAIYRSLGLTEPEATETVPGPITKKDRVPTPNDFEKYALAHADEYDDDDDSPTGEPDPIRDDVAYRNIKLANLQHKTVEKQPPFGIPIGPIVPASQTDYLHVKPNNQVEFLKKDTKAPDVIKDDLAVRALRKDPLQPKERFQYPSSVLPKKNRATRTQSANIYALIQRDAAKPSGGDLYSYMELTKSIDRSGSMSDLHKKGQEADDIPSTLKLLQSLKEQENEQNTVAVCSKKSHIPFRHPSQGGAICQLPQKLSTGAEEKKTLVVQHQKPTPKPRKSLTPEPQQGETNKMEEALNKIAQDAQESSIKLSQELQELRKEALITQSKPKRQDSHDDKFEQDLQEIEKVSQAAKKCGKLLLETLPDSDEVAPNEKAPRKLHKEDKLIQAIDQVSEAANKVCEKILKDIVTTEPPVVVQEAVQVKQTQQQQPPSPAVNPSKKDTTSSLVIPTLIKKLDPIQSDKIEAIARRCMRQLSDLADNHDYDNLNQPEISVASTCNLEASNSNKVQSPNDLSTSTLTETPKAFVASKPQEPMIEDIDQIMRECEDQARKQEMAKTTSTTTASATTRAASSSHGPLTKVPPPPAGCSATASSISSSSDCLAKSSSPTASRRFSSSITSFNPYSSSDYIKSPSSEYHAPSTDRIKSCSTTSYDVQSTTSATPNITTTNSVASNFSCSPSPPPLNLTPVSNCSATLACSSSQRARSSSPSQYNSSEELAMIFGIEDKSGANRMPRTSKLQKHSESAIDSSVNDLSSESATAKTSCQLQQQNPQPLQLQHPQSEQQQQSLLKKQQNFKRYQGHHPHFHHHTAPAYYTDLHLRIHTPEVKDSLNENYQSVYRTPSKLVKDERQFPKTATAVVPPAIIQTPRSPTPKSPREVTSTEQQEGNSTTSTASFFRGAGSGLPREEQQPRSANDPYGSSSPSLANPAKGNSPHDHLPPAVANADGSVVFACTNFKPCKATDFAPQPTGSPRQSPAAGGRSSRNPQRFSNRRRAVRVRSESRPISALYDIICKEKGLDIGSSTSNDEDFSAPNSHDERNATRSRRSHSRSLSKQTKAASSCNVMMSPGGEASQSRGGMVGQKKRQTKDKRSSSSIFINDLSDNEDDDGSLLHHAEDGEHSALHHHQHHQKRHLLMGDAQMKSSSLPPGLKSLSDYSLNIENHNNKNNHHQHTQHPHQHPSSKVSQDSLKTLQTSSASDNVLNANYSSLSSSAKPIPPSVAGAGAGTSTAAAAAAAAMVSSPKAERSSRKYRRSRDEKPRRHTDGAVHIMAAEQMDDQQEQPQQYPHHSHHHHPQSLPPAPMSLQYDDHDDADHTHRHHHQHRHHHKHQHHHQPEQFPASELQHSHHHHHQQHDLNGAGHDFHVSANAANAKRFITRSQRATSAGIINGGGGGGGQPCDSSTSACNSPIQSGRLSPTLSSSIAPTTRASPSSSLQQQQQQPDIPPHLSKSPTAAGAAVHLGKTENGFAAAIGGVNDDMTNNSGRGVSVKPPPVTKTPGVAEDNNSINTIAATTTTTPTTTTKIKKKSNALDLMNSQIPLSDENKASKTKAEATPPATTGSVSNSNPSNQTGLNTVAVVATTPAVISVATGCPPANTITSSNPIDDNTVCPNVSMEIHIRQPQHHHQYHNHHHHQQQQQQQEPLPCNTAAADVAQKSSNKIGQITSSQHHYNNFYHSNCLNGGNSNYATPTTSSVLKQRKQPGNSNLPKLRKCPLSPLLISAAKMPITIHAKTPTTPITPPSTISINSNTTTTTTTTATKTPTPPTTTIANDLQYLNEGKQIPPINSPLNVVTGSSCSSSVCSSSLTTTPLSPNNNCPLSVHLVRTTKTTRLRAAALDKKKGEVNHQNHQHQPQPQHFTSPTSPNKQRSSISADKATPSGSEGEQNGRQMPNSCSPTNRSKKLVPSMSVSSVKQNLNEMHCTAATKATSPRSVNTNSPKSPKNKISNSATTSVECTVKVPSSPKSSPKQSAMNRQSAPPNLQVDDIDDDFMEIHDLPMDDGPMLRPRCSTMQNEAKEKRRSGSNNEAPLELSPVHRSRNSDRSPRRPEERDKSSKRKSNLNRSQNEEPIQDSDEAAARRRKRRELGMARTLVPADDAGAAVKELLTSPSKAQPGSPPKPSSRNDLSYHMELARRGLDQASNANAMANRRRAQTASPKHVKESSSPPSGSSNSKAAGPVLQKVSRRCDTVAIGELRKQRTDEVNRKLNERTRSDLAEIIKIAEIANDCSESAANAISDLTKTMNRLRTSQERDAATEEANRCSPGKHTTFHQEERIYYEPDPLEHIDQNGSELQERSKLGGILRSQRMLKARSIERESSFEPPKLSPILRRKSTDDPLSNAPHQSGNQIVSILKKKDHLSACESSSASSNASPVTFSANVMDTPSKQKRAGILKKRSSLDESRYYSRSHSPDERSIFIKSARRNSLEETAANGNMSGNCSLTQGPHGILKQSSYDSFKSDSCPSAGGAVGGGSSGESQHPHSILKKKDSTSTPSDLAQHATKHVSISQAVILAAAELSANETAENVTFGDDVSFTPSNEEYDIKPILKLETSTTEDSVRQPKPILKKKSSGDSDEHEIKPILKTSRKSSREEFEFDPFSESDSTSHGEPLVKPILKTDSPSKRRSLGPTDDDPDAERESATSPFMLKRRTRSLERQDHTPVIDLGAALNAIATSQENTDDLVASLTSSTPGANVSVADRIKSMEKFLTNQNAATAGSNSAINTSWESPLQNDPNKSEDVATAGGMAAAGAGAVKILKPSVIRRDLLKDRYKTQPVTSDEKNFFKSNDSSTLYTSPAGSAFKPAKSLEGLGFINITAHGNQSPNAPPSAFALTRSYTQPLQPLKHSLSNAAVVTSTSTPPPTAGQASTSFKARKTPTRNDSTTNQSDLTHSFTGDSGLSCDSNSEQRIFEMSGLEQDVDMIENQEPKTPSNTADVSSGGSSSGSGIVRTNSVRARANMFQQLQEKTNNGSNNGLNREERTSPRRVPRRLSPSPAANADEPRTPNNPPLNPDEEIASSSTVATATSSAFEPPRGILKSKSSVIGGVGLMPSALSNELKNRLKSSQNASVSNLRKSATTSDAVRELQPSTNISASTTSAAFPMTSSGLVASSSNQHDDTVSLVRNLTNLGKPPQLRDPMKTEPDIASASEGESSGGREVSEIIKNSAVARRRKFNEGNFLPKSKSHSSIVVPPPGGVAIGIGPQLPPLTGAIKLRHVGSTGDATKPDSLNSSLPPQLPSLSQFPKQQPQPSSSASASQDLPEEQFRQPTALPPFLQGGLRRSSTQVMGPDQRSLTITKTGSIADRLAALQKSGEDDWKRRISKRDEIDDIKRENFVNESISLAHDISDKPLAPSPFIKTAIEGGKVSDRLGKLKSSSESWKTRVEQSDASKFTVAGRLQKKAQSPVELQFERSANAAAKKCPLHVIRSANQPLLGLAKSPSMMTTGSGRTPGVGVGHHLVQRSLSINEGNVIAERSSSSNSDSDNEKDNKNKQNGNSKDVLSITVGGITSSHGAGTGGARVAIPKLDDEETFEKFFALKKSPTTPVTPEDESINIEDFDHIKSTQRLAVKRNIQLPKGRRAARNPLRNLASRTDLSSEYTEVKSGIAEREMRRIRAESYGGRANLAAEAIAGLASVEDFKSVSLKSSSLPLVQMWVPYKPVMLLHVKGRTHVQTRLVEPSYLSLNRGDCFILVNGPNLYRYVGSYANIIEISRSKKICAYIVENKDMGCTATSEVILTDGKFMNEHHWKKFWEILGKPEDYIIPDSGHADEDDLFEASLIETNKVYEFQDDSLVPFEKYWGCIPKVEMLDSKKVLVFDFGSEMYIWNGKNAPSDFKRAALKLAQEHYDDALVDYSKCYVNPMQYASIVGARDNYSFPKRCDKRGDWCILGKITQNMETSLFKEKFADWPEVERGDLEKDYLTNGVNSVKPLDGNALFKGNPYEEPNLVLEQANLGRGNFYYDTNSMRHFEIISKTCDKWQINEFNFDKVDSESYGHFYTAESYIIKWIYQINVTVRELSGRISNRSTVGRDRCVYFTWQGSEATANEKGAAALLTVELDKEKGAQMRVAQGDETTVFIRLFGVMCQHKGRREESLARRSQWRLYQVIGNVPEETLLKEVDCHGKQLRSRSSMLMIHGEKGIIYVWHGCQSAAHTRDVCQKAAEKLKDLKPKDLFESDSSVTIEVMEETKEVEDFKEILSGDFTQPAQLYGSLCDETAKFYNYTPRLFHFSSTQGVFSASELLSPLRCQDLITPYPFAQAQLYNARQPTIFMLDDGDSVWLWMGWWPLEDIKINTDERSSPTNENRAGVNRWISERRAALETAVSYWKAKFGENNEKQFHGIKGYVVWAGLEPIAFKALFPDWSDRDDIKDINLQDGRTNEPLPIADVLEQLLQTEYPLEVLKARPLPEGVDPTRLELYLNTDDFEKALGLQRSEFEQMPLWKQTNLKKERGLF</sequence>
<feature type="compositionally biased region" description="Polar residues" evidence="4">
    <location>
        <begin position="327"/>
        <end position="352"/>
    </location>
</feature>
<feature type="region of interest" description="Disordered" evidence="4">
    <location>
        <begin position="2642"/>
        <end position="2677"/>
    </location>
</feature>
<feature type="region of interest" description="Disordered" evidence="4">
    <location>
        <begin position="4124"/>
        <end position="4204"/>
    </location>
</feature>
<feature type="region of interest" description="Disordered" evidence="4">
    <location>
        <begin position="2532"/>
        <end position="2564"/>
    </location>
</feature>
<evidence type="ECO:0000256" key="3">
    <source>
        <dbReference type="ARBA" id="ARBA00023203"/>
    </source>
</evidence>
<feature type="region of interest" description="Disordered" evidence="4">
    <location>
        <begin position="1333"/>
        <end position="1354"/>
    </location>
</feature>
<feature type="compositionally biased region" description="Basic and acidic residues" evidence="4">
    <location>
        <begin position="2452"/>
        <end position="2461"/>
    </location>
</feature>
<evidence type="ECO:0000313" key="9">
    <source>
        <dbReference type="RefSeq" id="XP_011290696.1"/>
    </source>
</evidence>
<feature type="compositionally biased region" description="Polar residues" evidence="4">
    <location>
        <begin position="1965"/>
        <end position="1975"/>
    </location>
</feature>
<feature type="region of interest" description="Disordered" evidence="4">
    <location>
        <begin position="3221"/>
        <end position="3255"/>
    </location>
</feature>
<feature type="compositionally biased region" description="Low complexity" evidence="4">
    <location>
        <begin position="1677"/>
        <end position="1698"/>
    </location>
</feature>
<feature type="compositionally biased region" description="Polar residues" evidence="4">
    <location>
        <begin position="1414"/>
        <end position="1432"/>
    </location>
</feature>
<dbReference type="CDD" id="cd11289">
    <property type="entry name" value="gelsolin_S2_like"/>
    <property type="match status" value="1"/>
</dbReference>
<feature type="compositionally biased region" description="Low complexity" evidence="4">
    <location>
        <begin position="3761"/>
        <end position="3777"/>
    </location>
</feature>
<feature type="compositionally biased region" description="Basic residues" evidence="4">
    <location>
        <begin position="2077"/>
        <end position="2091"/>
    </location>
</feature>
<feature type="region of interest" description="Disordered" evidence="4">
    <location>
        <begin position="788"/>
        <end position="811"/>
    </location>
</feature>
<dbReference type="PROSITE" id="PS51089">
    <property type="entry name" value="HP"/>
    <property type="match status" value="1"/>
</dbReference>
<feature type="region of interest" description="Disordered" evidence="4">
    <location>
        <begin position="3871"/>
        <end position="3942"/>
    </location>
</feature>
<feature type="region of interest" description="Disordered" evidence="4">
    <location>
        <begin position="66"/>
        <end position="93"/>
    </location>
</feature>
<feature type="region of interest" description="Disordered" evidence="4">
    <location>
        <begin position="3832"/>
        <end position="3855"/>
    </location>
</feature>
<dbReference type="GO" id="GO:0005546">
    <property type="term" value="F:phosphatidylinositol-4,5-bisphosphate binding"/>
    <property type="evidence" value="ECO:0007669"/>
    <property type="project" value="TreeGrafter"/>
</dbReference>
<feature type="compositionally biased region" description="Polar residues" evidence="4">
    <location>
        <begin position="1657"/>
        <end position="1676"/>
    </location>
</feature>
<feature type="compositionally biased region" description="Polar residues" evidence="4">
    <location>
        <begin position="3871"/>
        <end position="3882"/>
    </location>
</feature>
<feature type="region of interest" description="Disordered" evidence="4">
    <location>
        <begin position="549"/>
        <end position="583"/>
    </location>
</feature>
<accession>A0A1I8NA86</accession>
<feature type="region of interest" description="Disordered" evidence="4">
    <location>
        <begin position="1636"/>
        <end position="1698"/>
    </location>
</feature>
<feature type="region of interest" description="Disordered" evidence="4">
    <location>
        <begin position="1773"/>
        <end position="1852"/>
    </location>
</feature>
<feature type="compositionally biased region" description="Low complexity" evidence="4">
    <location>
        <begin position="2053"/>
        <end position="2065"/>
    </location>
</feature>
<dbReference type="Proteomes" id="UP001652621">
    <property type="component" value="Unplaced"/>
</dbReference>
<feature type="region of interest" description="Disordered" evidence="4">
    <location>
        <begin position="2052"/>
        <end position="2101"/>
    </location>
</feature>
<dbReference type="InterPro" id="IPR007122">
    <property type="entry name" value="Villin/Gelsolin"/>
</dbReference>
<feature type="compositionally biased region" description="Basic and acidic residues" evidence="4">
    <location>
        <begin position="840"/>
        <end position="856"/>
    </location>
</feature>
<feature type="compositionally biased region" description="Polar residues" evidence="4">
    <location>
        <begin position="3970"/>
        <end position="3987"/>
    </location>
</feature>
<feature type="region of interest" description="Disordered" evidence="4">
    <location>
        <begin position="2149"/>
        <end position="2272"/>
    </location>
</feature>
<feature type="compositionally biased region" description="Basic and acidic residues" evidence="4">
    <location>
        <begin position="2154"/>
        <end position="2176"/>
    </location>
</feature>
<feature type="compositionally biased region" description="Polar residues" evidence="4">
    <location>
        <begin position="2817"/>
        <end position="2827"/>
    </location>
</feature>
<feature type="compositionally biased region" description="Basic and acidic residues" evidence="4">
    <location>
        <begin position="864"/>
        <end position="876"/>
    </location>
</feature>
<feature type="compositionally biased region" description="Low complexity" evidence="4">
    <location>
        <begin position="2757"/>
        <end position="2767"/>
    </location>
</feature>
<feature type="compositionally biased region" description="Basic and acidic residues" evidence="4">
    <location>
        <begin position="3478"/>
        <end position="3489"/>
    </location>
</feature>
<dbReference type="PANTHER" id="PTHR11977">
    <property type="entry name" value="VILLIN"/>
    <property type="match status" value="1"/>
</dbReference>
<feature type="region of interest" description="Disordered" evidence="4">
    <location>
        <begin position="327"/>
        <end position="386"/>
    </location>
</feature>
<feature type="compositionally biased region" description="Low complexity" evidence="4">
    <location>
        <begin position="1467"/>
        <end position="1485"/>
    </location>
</feature>
<feature type="compositionally biased region" description="Low complexity" evidence="4">
    <location>
        <begin position="246"/>
        <end position="274"/>
    </location>
</feature>
<feature type="compositionally biased region" description="Low complexity" evidence="4">
    <location>
        <begin position="508"/>
        <end position="519"/>
    </location>
</feature>
<comment type="similarity">
    <text evidence="1">Belongs to the villin/gelsolin family.</text>
</comment>
<feature type="region of interest" description="Disordered" evidence="4">
    <location>
        <begin position="2445"/>
        <end position="2480"/>
    </location>
</feature>
<dbReference type="GO" id="GO:0005737">
    <property type="term" value="C:cytoplasm"/>
    <property type="evidence" value="ECO:0007669"/>
    <property type="project" value="TreeGrafter"/>
</dbReference>
<feature type="compositionally biased region" description="Low complexity" evidence="4">
    <location>
        <begin position="2340"/>
        <end position="2352"/>
    </location>
</feature>
<feature type="region of interest" description="Disordered" evidence="4">
    <location>
        <begin position="2748"/>
        <end position="3004"/>
    </location>
</feature>
<feature type="region of interest" description="Disordered" evidence="4">
    <location>
        <begin position="3160"/>
        <end position="3181"/>
    </location>
</feature>
<protein>
    <submittedName>
        <fullName evidence="8 9">Uncharacterized protein LOC101899622 isoform X1</fullName>
    </submittedName>
</protein>
<feature type="region of interest" description="Disordered" evidence="4">
    <location>
        <begin position="733"/>
        <end position="772"/>
    </location>
</feature>
<feature type="compositionally biased region" description="Polar residues" evidence="4">
    <location>
        <begin position="3622"/>
        <end position="3642"/>
    </location>
</feature>
<feature type="domain" description="HP" evidence="5">
    <location>
        <begin position="5296"/>
        <end position="5359"/>
    </location>
</feature>
<feature type="region of interest" description="Disordered" evidence="4">
    <location>
        <begin position="2392"/>
        <end position="2413"/>
    </location>
</feature>
<feature type="compositionally biased region" description="Low complexity" evidence="4">
    <location>
        <begin position="2844"/>
        <end position="2858"/>
    </location>
</feature>
<evidence type="ECO:0000313" key="7">
    <source>
        <dbReference type="Proteomes" id="UP001652621"/>
    </source>
</evidence>
<feature type="compositionally biased region" description="Basic residues" evidence="4">
    <location>
        <begin position="1"/>
        <end position="19"/>
    </location>
</feature>
<feature type="region of interest" description="Disordered" evidence="4">
    <location>
        <begin position="1178"/>
        <end position="1204"/>
    </location>
</feature>
<dbReference type="SMART" id="SM00153">
    <property type="entry name" value="VHP"/>
    <property type="match status" value="1"/>
</dbReference>
<proteinExistence type="inferred from homology"/>
<dbReference type="GO" id="GO:0051016">
    <property type="term" value="P:barbed-end actin filament capping"/>
    <property type="evidence" value="ECO:0007669"/>
    <property type="project" value="TreeGrafter"/>
</dbReference>
<feature type="compositionally biased region" description="Low complexity" evidence="4">
    <location>
        <begin position="2867"/>
        <end position="2878"/>
    </location>
</feature>
<feature type="compositionally biased region" description="Low complexity" evidence="4">
    <location>
        <begin position="3072"/>
        <end position="3082"/>
    </location>
</feature>
<keyword evidence="3" id="KW-0009">Actin-binding</keyword>
<dbReference type="InterPro" id="IPR003128">
    <property type="entry name" value="Villin_headpiece"/>
</dbReference>
<dbReference type="SUPFAM" id="SSF82754">
    <property type="entry name" value="C-terminal, gelsolin-like domain of Sec23/24"/>
    <property type="match status" value="1"/>
</dbReference>
<dbReference type="OrthoDB" id="28894at2759"/>
<feature type="compositionally biased region" description="Low complexity" evidence="4">
    <location>
        <begin position="4132"/>
        <end position="4165"/>
    </location>
</feature>
<feature type="region of interest" description="Disordered" evidence="4">
    <location>
        <begin position="399"/>
        <end position="424"/>
    </location>
</feature>
<dbReference type="SUPFAM" id="SSF55753">
    <property type="entry name" value="Actin depolymerizing proteins"/>
    <property type="match status" value="4"/>
</dbReference>
<dbReference type="EnsemblMetazoa" id="MDOA013165-RJ">
    <property type="protein sequence ID" value="MDOA013165-PJ"/>
    <property type="gene ID" value="MDOA013165"/>
</dbReference>
<evidence type="ECO:0000256" key="2">
    <source>
        <dbReference type="ARBA" id="ARBA00022467"/>
    </source>
</evidence>
<feature type="compositionally biased region" description="Polar residues" evidence="4">
    <location>
        <begin position="1789"/>
        <end position="1806"/>
    </location>
</feature>
<feature type="region of interest" description="Disordered" evidence="4">
    <location>
        <begin position="1414"/>
        <end position="1443"/>
    </location>
</feature>
<evidence type="ECO:0000256" key="4">
    <source>
        <dbReference type="SAM" id="MobiDB-lite"/>
    </source>
</evidence>
<feature type="compositionally biased region" description="Polar residues" evidence="4">
    <location>
        <begin position="2309"/>
        <end position="2339"/>
    </location>
</feature>
<feature type="compositionally biased region" description="Polar residues" evidence="4">
    <location>
        <begin position="2600"/>
        <end position="2617"/>
    </location>
</feature>
<reference evidence="6" key="1">
    <citation type="submission" date="2020-05" db="UniProtKB">
        <authorList>
            <consortium name="EnsemblMetazoa"/>
        </authorList>
    </citation>
    <scope>IDENTIFICATION</scope>
    <source>
        <strain evidence="6">Aabys</strain>
    </source>
</reference>
<feature type="region of interest" description="Disordered" evidence="4">
    <location>
        <begin position="3055"/>
        <end position="3090"/>
    </location>
</feature>
<feature type="region of interest" description="Disordered" evidence="4">
    <location>
        <begin position="687"/>
        <end position="718"/>
    </location>
</feature>
<feature type="compositionally biased region" description="Polar residues" evidence="4">
    <location>
        <begin position="2470"/>
        <end position="2480"/>
    </location>
</feature>
<feature type="compositionally biased region" description="Polar residues" evidence="4">
    <location>
        <begin position="3834"/>
        <end position="3843"/>
    </location>
</feature>
<feature type="compositionally biased region" description="Basic and acidic residues" evidence="4">
    <location>
        <begin position="3160"/>
        <end position="3169"/>
    </location>
</feature>
<dbReference type="InterPro" id="IPR029006">
    <property type="entry name" value="ADF-H/Gelsolin-like_dom_sf"/>
</dbReference>
<evidence type="ECO:0000313" key="8">
    <source>
        <dbReference type="RefSeq" id="XP_011290695.1"/>
    </source>
</evidence>
<evidence type="ECO:0000259" key="5">
    <source>
        <dbReference type="PROSITE" id="PS51089"/>
    </source>
</evidence>
<dbReference type="Gene3D" id="3.40.20.10">
    <property type="entry name" value="Severin"/>
    <property type="match status" value="5"/>
</dbReference>
<feature type="region of interest" description="Disordered" evidence="4">
    <location>
        <begin position="1"/>
        <end position="23"/>
    </location>
</feature>
<gene>
    <name evidence="6" type="primary">101899622</name>
    <name evidence="8 9" type="synonym">LOC101899622</name>
</gene>
<feature type="region of interest" description="Disordered" evidence="4">
    <location>
        <begin position="3461"/>
        <end position="3563"/>
    </location>
</feature>
<dbReference type="KEGG" id="mde:101899622"/>
<feature type="region of interest" description="Disordered" evidence="4">
    <location>
        <begin position="1460"/>
        <end position="1528"/>
    </location>
</feature>
<feature type="region of interest" description="Disordered" evidence="4">
    <location>
        <begin position="3970"/>
        <end position="3991"/>
    </location>
</feature>
<feature type="region of interest" description="Disordered" evidence="4">
    <location>
        <begin position="182"/>
        <end position="274"/>
    </location>
</feature>
<feature type="compositionally biased region" description="Polar residues" evidence="4">
    <location>
        <begin position="2879"/>
        <end position="2889"/>
    </location>
</feature>
<feature type="region of interest" description="Disordered" evidence="4">
    <location>
        <begin position="4033"/>
        <end position="4066"/>
    </location>
</feature>
<dbReference type="EnsemblMetazoa" id="MDOA013165-RK">
    <property type="protein sequence ID" value="MDOA013165-PK"/>
    <property type="gene ID" value="MDOA013165"/>
</dbReference>
<feature type="region of interest" description="Disordered" evidence="4">
    <location>
        <begin position="4379"/>
        <end position="4406"/>
    </location>
</feature>
<feature type="region of interest" description="Disordered" evidence="4">
    <location>
        <begin position="1872"/>
        <end position="1912"/>
    </location>
</feature>
<feature type="compositionally biased region" description="Polar residues" evidence="4">
    <location>
        <begin position="2092"/>
        <end position="2101"/>
    </location>
</feature>
<feature type="region of interest" description="Disordered" evidence="4">
    <location>
        <begin position="125"/>
        <end position="152"/>
    </location>
</feature>
<feature type="compositionally biased region" description="Polar residues" evidence="4">
    <location>
        <begin position="4187"/>
        <end position="4204"/>
    </location>
</feature>
<dbReference type="PANTHER" id="PTHR11977:SF45">
    <property type="entry name" value="SUPERVILLIN"/>
    <property type="match status" value="1"/>
</dbReference>
<name>A0A1I8NA86_MUSDO</name>
<dbReference type="Gene3D" id="1.10.950.10">
    <property type="entry name" value="Villin headpiece domain"/>
    <property type="match status" value="1"/>
</dbReference>
<feature type="compositionally biased region" description="Basic residues" evidence="4">
    <location>
        <begin position="2532"/>
        <end position="2545"/>
    </location>
</feature>
<feature type="region of interest" description="Disordered" evidence="4">
    <location>
        <begin position="3761"/>
        <end position="3810"/>
    </location>
</feature>
<feature type="compositionally biased region" description="Low complexity" evidence="4">
    <location>
        <begin position="3923"/>
        <end position="3935"/>
    </location>
</feature>
<keyword evidence="7" id="KW-1185">Reference proteome</keyword>
<dbReference type="RefSeq" id="XP_011290696.1">
    <property type="nucleotide sequence ID" value="XM_011292394.2"/>
</dbReference>
<dbReference type="VEuPathDB" id="VectorBase:MDOA013165"/>
<evidence type="ECO:0000313" key="6">
    <source>
        <dbReference type="EnsemblMetazoa" id="MDOA013165-PK"/>
    </source>
</evidence>
<feature type="compositionally biased region" description="Basic residues" evidence="4">
    <location>
        <begin position="3295"/>
        <end position="3305"/>
    </location>
</feature>
<feature type="compositionally biased region" description="Low complexity" evidence="4">
    <location>
        <begin position="3844"/>
        <end position="3853"/>
    </location>
</feature>
<dbReference type="GO" id="GO:0015629">
    <property type="term" value="C:actin cytoskeleton"/>
    <property type="evidence" value="ECO:0007669"/>
    <property type="project" value="TreeGrafter"/>
</dbReference>
<feature type="region of interest" description="Disordered" evidence="4">
    <location>
        <begin position="2296"/>
        <end position="2365"/>
    </location>
</feature>
<dbReference type="GO" id="GO:0051014">
    <property type="term" value="P:actin filament severing"/>
    <property type="evidence" value="ECO:0007669"/>
    <property type="project" value="TreeGrafter"/>
</dbReference>
<feature type="region of interest" description="Disordered" evidence="4">
    <location>
        <begin position="1934"/>
        <end position="2024"/>
    </location>
</feature>
<dbReference type="GO" id="GO:0051015">
    <property type="term" value="F:actin filament binding"/>
    <property type="evidence" value="ECO:0007669"/>
    <property type="project" value="InterPro"/>
</dbReference>
<reference evidence="8 9" key="2">
    <citation type="submission" date="2025-04" db="UniProtKB">
        <authorList>
            <consortium name="RefSeq"/>
        </authorList>
    </citation>
    <scope>IDENTIFICATION</scope>
    <source>
        <strain evidence="8 9">Aabys</strain>
    </source>
</reference>
<feature type="region of interest" description="Disordered" evidence="4">
    <location>
        <begin position="2600"/>
        <end position="2620"/>
    </location>
</feature>
<feature type="compositionally biased region" description="Basic and acidic residues" evidence="4">
    <location>
        <begin position="2948"/>
        <end position="2962"/>
    </location>
</feature>
<feature type="region of interest" description="Disordered" evidence="4">
    <location>
        <begin position="508"/>
        <end position="527"/>
    </location>
</feature>
<feature type="compositionally biased region" description="Basic residues" evidence="4">
    <location>
        <begin position="2226"/>
        <end position="2242"/>
    </location>
</feature>
<dbReference type="InterPro" id="IPR036886">
    <property type="entry name" value="Villin_headpiece_dom_sf"/>
</dbReference>
<feature type="region of interest" description="Disordered" evidence="4">
    <location>
        <begin position="3369"/>
        <end position="3409"/>
    </location>
</feature>
<dbReference type="GO" id="GO:0008154">
    <property type="term" value="P:actin polymerization or depolymerization"/>
    <property type="evidence" value="ECO:0007669"/>
    <property type="project" value="TreeGrafter"/>
</dbReference>
<evidence type="ECO:0000256" key="1">
    <source>
        <dbReference type="ARBA" id="ARBA00008418"/>
    </source>
</evidence>
<feature type="compositionally biased region" description="Low complexity" evidence="4">
    <location>
        <begin position="139"/>
        <end position="152"/>
    </location>
</feature>
<feature type="compositionally biased region" description="Polar residues" evidence="4">
    <location>
        <begin position="3786"/>
        <end position="3810"/>
    </location>
</feature>
<dbReference type="Pfam" id="PF02209">
    <property type="entry name" value="VHP"/>
    <property type="match status" value="1"/>
</dbReference>
<feature type="compositionally biased region" description="Polar residues" evidence="4">
    <location>
        <begin position="2768"/>
        <end position="2808"/>
    </location>
</feature>
<dbReference type="SUPFAM" id="SSF47050">
    <property type="entry name" value="VHP, Villin headpiece domain"/>
    <property type="match status" value="1"/>
</dbReference>
<feature type="compositionally biased region" description="Basic residues" evidence="4">
    <location>
        <begin position="1953"/>
        <end position="1962"/>
    </location>
</feature>
<dbReference type="EnsemblMetazoa" id="MDOA013165-RD">
    <property type="protein sequence ID" value="MDOA013165-PD"/>
    <property type="gene ID" value="MDOA013165"/>
</dbReference>
<feature type="region of interest" description="Disordered" evidence="4">
    <location>
        <begin position="840"/>
        <end position="896"/>
    </location>
</feature>
<feature type="compositionally biased region" description="Basic and acidic residues" evidence="4">
    <location>
        <begin position="3306"/>
        <end position="3321"/>
    </location>
</feature>
<feature type="region of interest" description="Disordered" evidence="4">
    <location>
        <begin position="464"/>
        <end position="483"/>
    </location>
</feature>
<dbReference type="SMART" id="SM00262">
    <property type="entry name" value="GEL"/>
    <property type="match status" value="3"/>
</dbReference>
<dbReference type="STRING" id="7370.A0A1I8NA86"/>
<dbReference type="VEuPathDB" id="VectorBase:MDOMA2_013916"/>
<feature type="compositionally biased region" description="Gly residues" evidence="4">
    <location>
        <begin position="2298"/>
        <end position="2307"/>
    </location>
</feature>
<feature type="region of interest" description="Disordered" evidence="4">
    <location>
        <begin position="3622"/>
        <end position="3648"/>
    </location>
</feature>
<keyword evidence="2" id="KW-0117">Actin capping</keyword>
<feature type="compositionally biased region" description="Polar residues" evidence="4">
    <location>
        <begin position="701"/>
        <end position="718"/>
    </location>
</feature>
<feature type="compositionally biased region" description="Low complexity" evidence="4">
    <location>
        <begin position="194"/>
        <end position="207"/>
    </location>
</feature>
<dbReference type="InterPro" id="IPR036180">
    <property type="entry name" value="Gelsolin-like_dom_sf"/>
</dbReference>
<feature type="compositionally biased region" description="Low complexity" evidence="4">
    <location>
        <begin position="66"/>
        <end position="86"/>
    </location>
</feature>
<feature type="region of interest" description="Disordered" evidence="4">
    <location>
        <begin position="3295"/>
        <end position="3321"/>
    </location>
</feature>
<feature type="compositionally biased region" description="Low complexity" evidence="4">
    <location>
        <begin position="1500"/>
        <end position="1528"/>
    </location>
</feature>
<organism evidence="6">
    <name type="scientific">Musca domestica</name>
    <name type="common">House fly</name>
    <dbReference type="NCBI Taxonomy" id="7370"/>
    <lineage>
        <taxon>Eukaryota</taxon>
        <taxon>Metazoa</taxon>
        <taxon>Ecdysozoa</taxon>
        <taxon>Arthropoda</taxon>
        <taxon>Hexapoda</taxon>
        <taxon>Insecta</taxon>
        <taxon>Pterygota</taxon>
        <taxon>Neoptera</taxon>
        <taxon>Endopterygota</taxon>
        <taxon>Diptera</taxon>
        <taxon>Brachycera</taxon>
        <taxon>Muscomorpha</taxon>
        <taxon>Muscoidea</taxon>
        <taxon>Muscidae</taxon>
        <taxon>Musca</taxon>
    </lineage>
</organism>